<evidence type="ECO:0000313" key="2">
    <source>
        <dbReference type="Proteomes" id="UP001622968"/>
    </source>
</evidence>
<gene>
    <name evidence="1" type="ORF">ACJBEI_05130</name>
</gene>
<comment type="caution">
    <text evidence="1">The sequence shown here is derived from an EMBL/GenBank/DDBJ whole genome shotgun (WGS) entry which is preliminary data.</text>
</comment>
<proteinExistence type="predicted"/>
<reference evidence="1 2" key="1">
    <citation type="submission" date="2024-11" db="EMBL/GenBank/DDBJ databases">
        <title>Draft genomes of five putative biosurfactant-producing Serratia sp. isolates from Laguna de Bay, Philippines.</title>
        <authorList>
            <person name="Lantican N."/>
            <person name="Barredo G.A."/>
            <person name="Rosana A."/>
            <person name="Siababa A.C."/>
            <person name="Montecillo A."/>
        </authorList>
    </citation>
    <scope>NUCLEOTIDE SEQUENCE [LARGE SCALE GENOMIC DNA]</scope>
    <source>
        <strain evidence="1 2">WS11a</strain>
    </source>
</reference>
<dbReference type="PROSITE" id="PS51257">
    <property type="entry name" value="PROKAR_LIPOPROTEIN"/>
    <property type="match status" value="1"/>
</dbReference>
<dbReference type="Proteomes" id="UP001622968">
    <property type="component" value="Unassembled WGS sequence"/>
</dbReference>
<keyword evidence="2" id="KW-1185">Reference proteome</keyword>
<protein>
    <submittedName>
        <fullName evidence="1">Uncharacterized protein</fullName>
    </submittedName>
</protein>
<dbReference type="RefSeq" id="WP_107685448.1">
    <property type="nucleotide sequence ID" value="NZ_CP124750.1"/>
</dbReference>
<dbReference type="EMBL" id="JBJHGH010000001">
    <property type="protein sequence ID" value="MFK8974592.1"/>
    <property type="molecule type" value="Genomic_DNA"/>
</dbReference>
<organism evidence="1 2">
    <name type="scientific">Serratia sarumanii</name>
    <dbReference type="NCBI Taxonomy" id="3020826"/>
    <lineage>
        <taxon>Bacteria</taxon>
        <taxon>Pseudomonadati</taxon>
        <taxon>Pseudomonadota</taxon>
        <taxon>Gammaproteobacteria</taxon>
        <taxon>Enterobacterales</taxon>
        <taxon>Yersiniaceae</taxon>
        <taxon>Serratia</taxon>
    </lineage>
</organism>
<evidence type="ECO:0000313" key="1">
    <source>
        <dbReference type="EMBL" id="MFK8974592.1"/>
    </source>
</evidence>
<dbReference type="GeneID" id="301148595"/>
<sequence length="45" mass="4840">MAEEIKKARRLARQEIRIDDYYEGSAGLTGLASCPAGARRPCAGS</sequence>
<name>A0ABW8QJ42_9GAMM</name>
<accession>A0ABW8QJ42</accession>